<name>A0A9J6AI04_SOLCO</name>
<accession>A0A9J6AI04</accession>
<evidence type="ECO:0000313" key="1">
    <source>
        <dbReference type="EMBL" id="KAG5624073.1"/>
    </source>
</evidence>
<sequence length="78" mass="8855">MVEDHLHSAELHGRRRCKSPASSGLCYLLILLCFHGRVFDEVVYKFSTILTVISMLGGLIDQMELDLFPSSHSQFEND</sequence>
<gene>
    <name evidence="1" type="ORF">H5410_009291</name>
</gene>
<dbReference type="EMBL" id="JACXVP010000002">
    <property type="protein sequence ID" value="KAG5624073.1"/>
    <property type="molecule type" value="Genomic_DNA"/>
</dbReference>
<reference evidence="1 2" key="1">
    <citation type="submission" date="2020-09" db="EMBL/GenBank/DDBJ databases">
        <title>De no assembly of potato wild relative species, Solanum commersonii.</title>
        <authorList>
            <person name="Cho K."/>
        </authorList>
    </citation>
    <scope>NUCLEOTIDE SEQUENCE [LARGE SCALE GENOMIC DNA]</scope>
    <source>
        <strain evidence="1">LZ3.2</strain>
        <tissue evidence="1">Leaf</tissue>
    </source>
</reference>
<organism evidence="1 2">
    <name type="scientific">Solanum commersonii</name>
    <name type="common">Commerson's wild potato</name>
    <name type="synonym">Commerson's nightshade</name>
    <dbReference type="NCBI Taxonomy" id="4109"/>
    <lineage>
        <taxon>Eukaryota</taxon>
        <taxon>Viridiplantae</taxon>
        <taxon>Streptophyta</taxon>
        <taxon>Embryophyta</taxon>
        <taxon>Tracheophyta</taxon>
        <taxon>Spermatophyta</taxon>
        <taxon>Magnoliopsida</taxon>
        <taxon>eudicotyledons</taxon>
        <taxon>Gunneridae</taxon>
        <taxon>Pentapetalae</taxon>
        <taxon>asterids</taxon>
        <taxon>lamiids</taxon>
        <taxon>Solanales</taxon>
        <taxon>Solanaceae</taxon>
        <taxon>Solanoideae</taxon>
        <taxon>Solaneae</taxon>
        <taxon>Solanum</taxon>
    </lineage>
</organism>
<protein>
    <submittedName>
        <fullName evidence="1">Uncharacterized protein</fullName>
    </submittedName>
</protein>
<comment type="caution">
    <text evidence="1">The sequence shown here is derived from an EMBL/GenBank/DDBJ whole genome shotgun (WGS) entry which is preliminary data.</text>
</comment>
<evidence type="ECO:0000313" key="2">
    <source>
        <dbReference type="Proteomes" id="UP000824120"/>
    </source>
</evidence>
<dbReference type="AlphaFoldDB" id="A0A9J6AI04"/>
<proteinExistence type="predicted"/>
<keyword evidence="2" id="KW-1185">Reference proteome</keyword>
<dbReference type="Proteomes" id="UP000824120">
    <property type="component" value="Chromosome 2"/>
</dbReference>